<evidence type="ECO:0000256" key="1">
    <source>
        <dbReference type="SAM" id="MobiDB-lite"/>
    </source>
</evidence>
<dbReference type="Proteomes" id="UP000265520">
    <property type="component" value="Unassembled WGS sequence"/>
</dbReference>
<reference evidence="2 3" key="1">
    <citation type="journal article" date="2018" name="Front. Plant Sci.">
        <title>Red Clover (Trifolium pratense) and Zigzag Clover (T. medium) - A Picture of Genomic Similarities and Differences.</title>
        <authorList>
            <person name="Dluhosova J."/>
            <person name="Istvanek J."/>
            <person name="Nedelnik J."/>
            <person name="Repkova J."/>
        </authorList>
    </citation>
    <scope>NUCLEOTIDE SEQUENCE [LARGE SCALE GENOMIC DNA]</scope>
    <source>
        <strain evidence="3">cv. 10/8</strain>
        <tissue evidence="2">Leaf</tissue>
    </source>
</reference>
<accession>A0A392NJU3</accession>
<evidence type="ECO:0000313" key="3">
    <source>
        <dbReference type="Proteomes" id="UP000265520"/>
    </source>
</evidence>
<keyword evidence="3" id="KW-1185">Reference proteome</keyword>
<comment type="caution">
    <text evidence="2">The sequence shown here is derived from an EMBL/GenBank/DDBJ whole genome shotgun (WGS) entry which is preliminary data.</text>
</comment>
<name>A0A392NJU3_9FABA</name>
<organism evidence="2 3">
    <name type="scientific">Trifolium medium</name>
    <dbReference type="NCBI Taxonomy" id="97028"/>
    <lineage>
        <taxon>Eukaryota</taxon>
        <taxon>Viridiplantae</taxon>
        <taxon>Streptophyta</taxon>
        <taxon>Embryophyta</taxon>
        <taxon>Tracheophyta</taxon>
        <taxon>Spermatophyta</taxon>
        <taxon>Magnoliopsida</taxon>
        <taxon>eudicotyledons</taxon>
        <taxon>Gunneridae</taxon>
        <taxon>Pentapetalae</taxon>
        <taxon>rosids</taxon>
        <taxon>fabids</taxon>
        <taxon>Fabales</taxon>
        <taxon>Fabaceae</taxon>
        <taxon>Papilionoideae</taxon>
        <taxon>50 kb inversion clade</taxon>
        <taxon>NPAAA clade</taxon>
        <taxon>Hologalegina</taxon>
        <taxon>IRL clade</taxon>
        <taxon>Trifolieae</taxon>
        <taxon>Trifolium</taxon>
    </lineage>
</organism>
<evidence type="ECO:0000313" key="2">
    <source>
        <dbReference type="EMBL" id="MCH99529.1"/>
    </source>
</evidence>
<feature type="compositionally biased region" description="Basic and acidic residues" evidence="1">
    <location>
        <begin position="153"/>
        <end position="166"/>
    </location>
</feature>
<dbReference type="AlphaFoldDB" id="A0A392NJU3"/>
<feature type="non-terminal residue" evidence="2">
    <location>
        <position position="1"/>
    </location>
</feature>
<sequence>GVIKLDRQIVKAGILLGQEDGAGGPQNSANTITGGPNIRLTQSEDLGCIQKPTSIFDGGCGGKGKQKQGVYSDGPMSVYYKLNRGPISKEVDKQINPTKEISKSSLKQVNPLPAKFRKRQLLIHNLNLQKSTEVVEPPVSLSAFRSSTSGREVLPRRSSSVEDGVRRNPPSHHRPGKNTSSSLSSVGAVLCCSSLNSSDFRNCNKRFIDQFEQDTARKVWQGAVELGDEGEEEEERYVERILINENSEEAARILREQQKQSHP</sequence>
<dbReference type="EMBL" id="LXQA010040556">
    <property type="protein sequence ID" value="MCH99529.1"/>
    <property type="molecule type" value="Genomic_DNA"/>
</dbReference>
<protein>
    <submittedName>
        <fullName evidence="2">Uncharacterized protein</fullName>
    </submittedName>
</protein>
<feature type="region of interest" description="Disordered" evidence="1">
    <location>
        <begin position="145"/>
        <end position="183"/>
    </location>
</feature>
<proteinExistence type="predicted"/>